<dbReference type="PROSITE" id="PS50106">
    <property type="entry name" value="PDZ"/>
    <property type="match status" value="1"/>
</dbReference>
<dbReference type="SUPFAM" id="SSF50156">
    <property type="entry name" value="PDZ domain-like"/>
    <property type="match status" value="1"/>
</dbReference>
<proteinExistence type="predicted"/>
<reference evidence="3 4" key="1">
    <citation type="submission" date="2024-07" db="EMBL/GenBank/DDBJ databases">
        <title>Chromosome-level genome assembly of the water stick insect Ranatra chinensis (Heteroptera: Nepidae).</title>
        <authorList>
            <person name="Liu X."/>
        </authorList>
    </citation>
    <scope>NUCLEOTIDE SEQUENCE [LARGE SCALE GENOMIC DNA]</scope>
    <source>
        <strain evidence="3">Cailab_2021Rc</strain>
        <tissue evidence="3">Muscle</tissue>
    </source>
</reference>
<dbReference type="InterPro" id="IPR036034">
    <property type="entry name" value="PDZ_sf"/>
</dbReference>
<dbReference type="EMBL" id="JBFDAA010000006">
    <property type="protein sequence ID" value="KAL1131455.1"/>
    <property type="molecule type" value="Genomic_DNA"/>
</dbReference>
<feature type="compositionally biased region" description="Polar residues" evidence="1">
    <location>
        <begin position="320"/>
        <end position="333"/>
    </location>
</feature>
<comment type="caution">
    <text evidence="3">The sequence shown here is derived from an EMBL/GenBank/DDBJ whole genome shotgun (WGS) entry which is preliminary data.</text>
</comment>
<keyword evidence="4" id="KW-1185">Reference proteome</keyword>
<sequence>MRSDLVDLQTRNDELSEELHSVLVQVHKTQLQQMSKQEGAEISSSLNAALMQRSPTHRAVATGVNVDKLVRYLQNWKKRLEFENESLRTTIATLQAEVCGARLSARYLDKELAGRIQQLQLVGRTDMVGAVRDKLWSQLEAEILVQRQKTVVRAVRQRDSRAPSADLFNVPRIVILNRDNSSGLGISITGGREHGVPILISELEPGGGSEQLYVGDAIISVNGIDLTQASHNEAVKVLSGQVGDVKLKVKYMGQDDIEEDSDLSQLRYGFFNCGNHVINYENKYNDELTPTAPRTPDSSAREPSEESYTSSPRMSEEQETSSNEKPVVSNQSSPPGPVSPLHIGVTTLQKLFRSLTPSAGVGGSGVWREADSDVDSNMSHSSRPTIALDSPQITIVNKSNETQKNDTRPQLFHHESMITNSFVDGFGDASFGTPV</sequence>
<name>A0ABD0YJS5_9HEMI</name>
<evidence type="ECO:0000259" key="2">
    <source>
        <dbReference type="PROSITE" id="PS50106"/>
    </source>
</evidence>
<dbReference type="PANTHER" id="PTHR16528">
    <property type="entry name" value="GOLGI-ASSOCIATED PDZ AND COILED-COIL MOTIF-CONTAINING"/>
    <property type="match status" value="1"/>
</dbReference>
<dbReference type="Gene3D" id="2.30.42.10">
    <property type="match status" value="1"/>
</dbReference>
<dbReference type="SMART" id="SM00228">
    <property type="entry name" value="PDZ"/>
    <property type="match status" value="1"/>
</dbReference>
<feature type="domain" description="PDZ" evidence="2">
    <location>
        <begin position="173"/>
        <end position="253"/>
    </location>
</feature>
<organism evidence="3 4">
    <name type="scientific">Ranatra chinensis</name>
    <dbReference type="NCBI Taxonomy" id="642074"/>
    <lineage>
        <taxon>Eukaryota</taxon>
        <taxon>Metazoa</taxon>
        <taxon>Ecdysozoa</taxon>
        <taxon>Arthropoda</taxon>
        <taxon>Hexapoda</taxon>
        <taxon>Insecta</taxon>
        <taxon>Pterygota</taxon>
        <taxon>Neoptera</taxon>
        <taxon>Paraneoptera</taxon>
        <taxon>Hemiptera</taxon>
        <taxon>Heteroptera</taxon>
        <taxon>Panheteroptera</taxon>
        <taxon>Nepomorpha</taxon>
        <taxon>Nepidae</taxon>
        <taxon>Ranatrinae</taxon>
        <taxon>Ranatra</taxon>
    </lineage>
</organism>
<protein>
    <recommendedName>
        <fullName evidence="2">PDZ domain-containing protein</fullName>
    </recommendedName>
</protein>
<dbReference type="AlphaFoldDB" id="A0ABD0YJS5"/>
<dbReference type="Pfam" id="PF00595">
    <property type="entry name" value="PDZ"/>
    <property type="match status" value="1"/>
</dbReference>
<evidence type="ECO:0000256" key="1">
    <source>
        <dbReference type="SAM" id="MobiDB-lite"/>
    </source>
</evidence>
<dbReference type="Proteomes" id="UP001558652">
    <property type="component" value="Unassembled WGS sequence"/>
</dbReference>
<gene>
    <name evidence="3" type="ORF">AAG570_011072</name>
</gene>
<dbReference type="InterPro" id="IPR001478">
    <property type="entry name" value="PDZ"/>
</dbReference>
<dbReference type="InterPro" id="IPR038879">
    <property type="entry name" value="GOPC"/>
</dbReference>
<evidence type="ECO:0000313" key="4">
    <source>
        <dbReference type="Proteomes" id="UP001558652"/>
    </source>
</evidence>
<feature type="region of interest" description="Disordered" evidence="1">
    <location>
        <begin position="284"/>
        <end position="342"/>
    </location>
</feature>
<accession>A0ABD0YJS5</accession>
<evidence type="ECO:0000313" key="3">
    <source>
        <dbReference type="EMBL" id="KAL1131455.1"/>
    </source>
</evidence>
<dbReference type="PANTHER" id="PTHR16528:SF2">
    <property type="entry name" value="GOLGI-ASSOCIATED PDZ AND COILED-COIL MOTIF-CONTAINING PROTEIN"/>
    <property type="match status" value="1"/>
</dbReference>